<dbReference type="AlphaFoldDB" id="A0A2S8BQM0"/>
<name>A0A2S8BQM0_9MYCO</name>
<evidence type="ECO:0000313" key="2">
    <source>
        <dbReference type="EMBL" id="PQM48970.1"/>
    </source>
</evidence>
<proteinExistence type="predicted"/>
<organism evidence="2 3">
    <name type="scientific">Mycobacterium talmoniae</name>
    <dbReference type="NCBI Taxonomy" id="1858794"/>
    <lineage>
        <taxon>Bacteria</taxon>
        <taxon>Bacillati</taxon>
        <taxon>Actinomycetota</taxon>
        <taxon>Actinomycetes</taxon>
        <taxon>Mycobacteriales</taxon>
        <taxon>Mycobacteriaceae</taxon>
        <taxon>Mycobacterium</taxon>
    </lineage>
</organism>
<protein>
    <submittedName>
        <fullName evidence="2">Uncharacterized protein</fullName>
    </submittedName>
</protein>
<accession>A0A2S8BQM0</accession>
<evidence type="ECO:0000256" key="1">
    <source>
        <dbReference type="SAM" id="MobiDB-lite"/>
    </source>
</evidence>
<feature type="region of interest" description="Disordered" evidence="1">
    <location>
        <begin position="1"/>
        <end position="49"/>
    </location>
</feature>
<comment type="caution">
    <text evidence="2">The sequence shown here is derived from an EMBL/GenBank/DDBJ whole genome shotgun (WGS) entry which is preliminary data.</text>
</comment>
<feature type="compositionally biased region" description="Basic residues" evidence="1">
    <location>
        <begin position="199"/>
        <end position="216"/>
    </location>
</feature>
<gene>
    <name evidence="2" type="ORF">C1Y40_00811</name>
</gene>
<dbReference type="EMBL" id="PPEA01000115">
    <property type="protein sequence ID" value="PQM48970.1"/>
    <property type="molecule type" value="Genomic_DNA"/>
</dbReference>
<sequence length="314" mass="33289">MFDQGAGRHGAGADDVAGGQGHPARGVGDDFAEAPVHRRGRPGADHGVVDQRGDAEAEFAAAAVGLQLVGGDQVGAQRDAAVLALGLPDAQLAVQLLQIARRPVVEDGVADDRRLGLGDRQVLTGYPDHRRDLQFEVLPGAARRHRRVVVGSQHGGRAGEVERRHPIPGVLEHPAPAHRGLAVAHVLQKAQRVPDRRRARDRRHQRHLGQPRRGRCPQRLLAGAAQPGGATPNQLQQRDTGRQRVDRLPGQHPGAFTRTVPIGHPAHALPPVIRGPPGPVSCPAAVLANWVGVAGRPMSIRCNAPRRPGSAGQT</sequence>
<reference evidence="2 3" key="1">
    <citation type="journal article" date="2017" name="Int. J. Syst. Evol. Microbiol.">
        <title>Mycobacterium talmoniae sp. nov., a slowly growing mycobacterium isolated from human respiratory samples.</title>
        <authorList>
            <person name="Davidson R.M."/>
            <person name="DeGroote M.A."/>
            <person name="Marola J.L."/>
            <person name="Buss S."/>
            <person name="Jones V."/>
            <person name="McNeil M.R."/>
            <person name="Freifeld A.G."/>
            <person name="Elaine Epperson L."/>
            <person name="Hasan N.A."/>
            <person name="Jackson M."/>
            <person name="Iwen P.C."/>
            <person name="Salfinger M."/>
            <person name="Strong M."/>
        </authorList>
    </citation>
    <scope>NUCLEOTIDE SEQUENCE [LARGE SCALE GENOMIC DNA]</scope>
    <source>
        <strain evidence="2 3">ATCC BAA-2683</strain>
    </source>
</reference>
<dbReference type="Proteomes" id="UP000238296">
    <property type="component" value="Unassembled WGS sequence"/>
</dbReference>
<evidence type="ECO:0000313" key="3">
    <source>
        <dbReference type="Proteomes" id="UP000238296"/>
    </source>
</evidence>
<feature type="compositionally biased region" description="Basic and acidic residues" evidence="1">
    <location>
        <begin position="239"/>
        <end position="249"/>
    </location>
</feature>
<feature type="region of interest" description="Disordered" evidence="1">
    <location>
        <begin position="189"/>
        <end position="262"/>
    </location>
</feature>